<dbReference type="InterPro" id="IPR036259">
    <property type="entry name" value="MFS_trans_sf"/>
</dbReference>
<dbReference type="Gene3D" id="1.20.1250.20">
    <property type="entry name" value="MFS general substrate transporter like domains"/>
    <property type="match status" value="1"/>
</dbReference>
<keyword evidence="3" id="KW-1003">Cell membrane</keyword>
<gene>
    <name evidence="8" type="ORF">CQA75_07015</name>
</gene>
<evidence type="ECO:0000313" key="9">
    <source>
        <dbReference type="Proteomes" id="UP000309584"/>
    </source>
</evidence>
<keyword evidence="9" id="KW-1185">Reference proteome</keyword>
<dbReference type="PANTHER" id="PTHR43266:SF2">
    <property type="entry name" value="MAJOR FACILITATOR SUPERFAMILY (MFS) PROFILE DOMAIN-CONTAINING PROTEIN"/>
    <property type="match status" value="1"/>
</dbReference>
<dbReference type="RefSeq" id="WP_137624306.1">
    <property type="nucleotide sequence ID" value="NZ_NXLY01000013.1"/>
</dbReference>
<evidence type="ECO:0000256" key="1">
    <source>
        <dbReference type="ARBA" id="ARBA00004651"/>
    </source>
</evidence>
<feature type="transmembrane region" description="Helical" evidence="7">
    <location>
        <begin position="295"/>
        <end position="312"/>
    </location>
</feature>
<feature type="transmembrane region" description="Helical" evidence="7">
    <location>
        <begin position="262"/>
        <end position="283"/>
    </location>
</feature>
<keyword evidence="6 7" id="KW-0472">Membrane</keyword>
<feature type="transmembrane region" description="Helical" evidence="7">
    <location>
        <begin position="354"/>
        <end position="377"/>
    </location>
</feature>
<dbReference type="EMBL" id="NXLY01000013">
    <property type="protein sequence ID" value="TKX33530.1"/>
    <property type="molecule type" value="Genomic_DNA"/>
</dbReference>
<accession>A0ABY2TJP9</accession>
<evidence type="ECO:0000256" key="2">
    <source>
        <dbReference type="ARBA" id="ARBA00022448"/>
    </source>
</evidence>
<proteinExistence type="predicted"/>
<feature type="transmembrane region" description="Helical" evidence="7">
    <location>
        <begin position="21"/>
        <end position="39"/>
    </location>
</feature>
<dbReference type="CDD" id="cd06173">
    <property type="entry name" value="MFS_MefA_like"/>
    <property type="match status" value="1"/>
</dbReference>
<evidence type="ECO:0000256" key="4">
    <source>
        <dbReference type="ARBA" id="ARBA00022692"/>
    </source>
</evidence>
<evidence type="ECO:0000313" key="8">
    <source>
        <dbReference type="EMBL" id="TKX33530.1"/>
    </source>
</evidence>
<keyword evidence="4 7" id="KW-0812">Transmembrane</keyword>
<dbReference type="SUPFAM" id="SSF103473">
    <property type="entry name" value="MFS general substrate transporter"/>
    <property type="match status" value="1"/>
</dbReference>
<keyword evidence="2" id="KW-0813">Transport</keyword>
<dbReference type="PANTHER" id="PTHR43266">
    <property type="entry name" value="MACROLIDE-EFFLUX PROTEIN"/>
    <property type="match status" value="1"/>
</dbReference>
<reference evidence="8 9" key="1">
    <citation type="submission" date="2018-05" db="EMBL/GenBank/DDBJ databases">
        <title>Novel Campyloabacter and Helicobacter Species and Strains.</title>
        <authorList>
            <person name="Mannion A.J."/>
            <person name="Shen Z."/>
            <person name="Fox J.G."/>
        </authorList>
    </citation>
    <scope>NUCLEOTIDE SEQUENCE [LARGE SCALE GENOMIC DNA]</scope>
    <source>
        <strain evidence="9">MIT10-5678</strain>
    </source>
</reference>
<evidence type="ECO:0000256" key="7">
    <source>
        <dbReference type="SAM" id="Phobius"/>
    </source>
</evidence>
<comment type="subcellular location">
    <subcellularLocation>
        <location evidence="1">Cell membrane</location>
        <topology evidence="1">Multi-pass membrane protein</topology>
    </subcellularLocation>
</comment>
<dbReference type="Pfam" id="PF07690">
    <property type="entry name" value="MFS_1"/>
    <property type="match status" value="1"/>
</dbReference>
<feature type="transmembrane region" description="Helical" evidence="7">
    <location>
        <begin position="45"/>
        <end position="66"/>
    </location>
</feature>
<dbReference type="InterPro" id="IPR011701">
    <property type="entry name" value="MFS"/>
</dbReference>
<evidence type="ECO:0000256" key="6">
    <source>
        <dbReference type="ARBA" id="ARBA00023136"/>
    </source>
</evidence>
<feature type="transmembrane region" description="Helical" evidence="7">
    <location>
        <begin position="383"/>
        <end position="401"/>
    </location>
</feature>
<name>A0ABY2TJP9_9BACT</name>
<feature type="transmembrane region" description="Helical" evidence="7">
    <location>
        <begin position="145"/>
        <end position="165"/>
    </location>
</feature>
<dbReference type="Proteomes" id="UP000309584">
    <property type="component" value="Unassembled WGS sequence"/>
</dbReference>
<sequence length="409" mass="46755">MNYFDLLKNNKTIRILASVQFIVYFGAWFSQTGVFTLLVNLNAPTWATSTSAMLAFLPGVLLAPINGVIVERNKPKKLLLSMISIEFISIFCLTFVTNLSMLWLLFILIFIRLCVASIYFQTEMSLLAKILNTQELKLANEMHSVIWAVSYTAGMASAGIFIYFFGIKTAFLFDCFLIMSGFLILTRLDIPKIKQKNQDNFSLMIKEGFNYILKNKIILHLILLHAFIGLTAYETLVALLAQHQYQESLSAIKEFFFTNKEVLSAALVIGFLNAVRACSLALGPVILSKFINNKTLFYLYLGQAFGIILWALTQFNFYISFLGLIAAGFFTSSLWAYTYTMIQKNCDKVYYGRVIAYTDMVYLSFSAIISQLMGFLFELNLSLRMITFLLGTLFIFAAFYWKWFEKKYL</sequence>
<organism evidence="8 9">
    <name type="scientific">Campylobacter taeniopygiae</name>
    <dbReference type="NCBI Taxonomy" id="2510188"/>
    <lineage>
        <taxon>Bacteria</taxon>
        <taxon>Pseudomonadati</taxon>
        <taxon>Campylobacterota</taxon>
        <taxon>Epsilonproteobacteria</taxon>
        <taxon>Campylobacterales</taxon>
        <taxon>Campylobacteraceae</taxon>
        <taxon>Campylobacter</taxon>
    </lineage>
</organism>
<feature type="transmembrane region" description="Helical" evidence="7">
    <location>
        <begin position="318"/>
        <end position="342"/>
    </location>
</feature>
<evidence type="ECO:0000256" key="5">
    <source>
        <dbReference type="ARBA" id="ARBA00022989"/>
    </source>
</evidence>
<feature type="transmembrane region" description="Helical" evidence="7">
    <location>
        <begin position="217"/>
        <end position="242"/>
    </location>
</feature>
<protein>
    <submittedName>
        <fullName evidence="8">MFS transporter</fullName>
    </submittedName>
</protein>
<comment type="caution">
    <text evidence="8">The sequence shown here is derived from an EMBL/GenBank/DDBJ whole genome shotgun (WGS) entry which is preliminary data.</text>
</comment>
<evidence type="ECO:0000256" key="3">
    <source>
        <dbReference type="ARBA" id="ARBA00022475"/>
    </source>
</evidence>
<feature type="transmembrane region" description="Helical" evidence="7">
    <location>
        <begin position="171"/>
        <end position="188"/>
    </location>
</feature>
<feature type="transmembrane region" description="Helical" evidence="7">
    <location>
        <begin position="102"/>
        <end position="120"/>
    </location>
</feature>
<feature type="transmembrane region" description="Helical" evidence="7">
    <location>
        <begin position="78"/>
        <end position="96"/>
    </location>
</feature>
<keyword evidence="5 7" id="KW-1133">Transmembrane helix</keyword>